<name>A0AAE3L264_9EURY</name>
<evidence type="ECO:0000259" key="1">
    <source>
        <dbReference type="Pfam" id="PF00534"/>
    </source>
</evidence>
<keyword evidence="4" id="KW-1185">Reference proteome</keyword>
<proteinExistence type="predicted"/>
<dbReference type="AlphaFoldDB" id="A0AAE3L264"/>
<dbReference type="InterPro" id="IPR001296">
    <property type="entry name" value="Glyco_trans_1"/>
</dbReference>
<reference evidence="3 4" key="1">
    <citation type="journal article" date="2011" name="Appl. Environ. Microbiol.">
        <title>Methanogenic archaea isolated from Taiwan's Chelungpu fault.</title>
        <authorList>
            <person name="Wu S.Y."/>
            <person name="Lai M.C."/>
        </authorList>
    </citation>
    <scope>NUCLEOTIDE SEQUENCE [LARGE SCALE GENOMIC DNA]</scope>
    <source>
        <strain evidence="3 4">St545Mb</strain>
    </source>
</reference>
<dbReference type="CDD" id="cd03801">
    <property type="entry name" value="GT4_PimA-like"/>
    <property type="match status" value="1"/>
</dbReference>
<dbReference type="Pfam" id="PF00534">
    <property type="entry name" value="Glycos_transf_1"/>
    <property type="match status" value="1"/>
</dbReference>
<feature type="domain" description="Glycosyltransferase subfamily 4-like N-terminal" evidence="2">
    <location>
        <begin position="19"/>
        <end position="171"/>
    </location>
</feature>
<evidence type="ECO:0000313" key="3">
    <source>
        <dbReference type="EMBL" id="MCQ6963413.1"/>
    </source>
</evidence>
<dbReference type="PANTHER" id="PTHR45947:SF3">
    <property type="entry name" value="SULFOQUINOVOSYL TRANSFERASE SQD2"/>
    <property type="match status" value="1"/>
</dbReference>
<evidence type="ECO:0000313" key="4">
    <source>
        <dbReference type="Proteomes" id="UP001206983"/>
    </source>
</evidence>
<dbReference type="EMBL" id="JTEO01000005">
    <property type="protein sequence ID" value="MCQ6963413.1"/>
    <property type="molecule type" value="Genomic_DNA"/>
</dbReference>
<feature type="domain" description="Glycosyl transferase family 1" evidence="1">
    <location>
        <begin position="179"/>
        <end position="349"/>
    </location>
</feature>
<dbReference type="Gene3D" id="3.40.50.2000">
    <property type="entry name" value="Glycogen Phosphorylase B"/>
    <property type="match status" value="2"/>
</dbReference>
<dbReference type="PANTHER" id="PTHR45947">
    <property type="entry name" value="SULFOQUINOVOSYL TRANSFERASE SQD2"/>
    <property type="match status" value="1"/>
</dbReference>
<dbReference type="SUPFAM" id="SSF53756">
    <property type="entry name" value="UDP-Glycosyltransferase/glycogen phosphorylase"/>
    <property type="match status" value="1"/>
</dbReference>
<evidence type="ECO:0000259" key="2">
    <source>
        <dbReference type="Pfam" id="PF13439"/>
    </source>
</evidence>
<gene>
    <name evidence="3" type="ORF">PV02_09945</name>
</gene>
<sequence>MCGNVKLLVCTTEYHPFGSGIANVAFNVVEQLKKMGVECIICSPTGPDIEIKSLKGYGRLGLLYFWFKVKKYFKNKVYEYDAVWLHYPLFLGSIPFKNCVITVHSTAYGFMNENISPTYYYKLCYALEKYCLNRFKQSIFTGVSSKTCSELEIILSHNKPVKHILNGVDTAVFKPLNFKEQIKEKFGLPINSKVILSVGRLVDHKRPFLMIDTFNQVQQTISEKYTLAIAGKGKLYDSLINYVAVNTIPNVIFLGFVQDTELPSLYSCSDFFIITSSYEGGEPTLTVAEALSSGLPCIVSDIPNLKFIEEIKAGLVVDFDNIETAEDIITSFISNDCVSYANNARAYAKSILDWKVVSERYLQVIESMVYSDEQK</sequence>
<accession>A0AAE3L264</accession>
<comment type="caution">
    <text evidence="3">The sequence shown here is derived from an EMBL/GenBank/DDBJ whole genome shotgun (WGS) entry which is preliminary data.</text>
</comment>
<evidence type="ECO:0008006" key="5">
    <source>
        <dbReference type="Google" id="ProtNLM"/>
    </source>
</evidence>
<dbReference type="InterPro" id="IPR050194">
    <property type="entry name" value="Glycosyltransferase_grp1"/>
</dbReference>
<dbReference type="GO" id="GO:0016757">
    <property type="term" value="F:glycosyltransferase activity"/>
    <property type="evidence" value="ECO:0007669"/>
    <property type="project" value="InterPro"/>
</dbReference>
<dbReference type="Proteomes" id="UP001206983">
    <property type="component" value="Unassembled WGS sequence"/>
</dbReference>
<dbReference type="InterPro" id="IPR028098">
    <property type="entry name" value="Glyco_trans_4-like_N"/>
</dbReference>
<organism evidence="3 4">
    <name type="scientific">Methanolobus chelungpuianus</name>
    <dbReference type="NCBI Taxonomy" id="502115"/>
    <lineage>
        <taxon>Archaea</taxon>
        <taxon>Methanobacteriati</taxon>
        <taxon>Methanobacteriota</taxon>
        <taxon>Stenosarchaea group</taxon>
        <taxon>Methanomicrobia</taxon>
        <taxon>Methanosarcinales</taxon>
        <taxon>Methanosarcinaceae</taxon>
        <taxon>Methanolobus</taxon>
    </lineage>
</organism>
<protein>
    <recommendedName>
        <fullName evidence="5">Glycosyltransferase</fullName>
    </recommendedName>
</protein>
<dbReference type="Pfam" id="PF13439">
    <property type="entry name" value="Glyco_transf_4"/>
    <property type="match status" value="1"/>
</dbReference>